<dbReference type="EMBL" id="JAFHKP010000016">
    <property type="protein sequence ID" value="KAG5482617.1"/>
    <property type="molecule type" value="Genomic_DNA"/>
</dbReference>
<comment type="caution">
    <text evidence="1">The sequence shown here is derived from an EMBL/GenBank/DDBJ whole genome shotgun (WGS) entry which is preliminary data.</text>
</comment>
<sequence length="190" mass="20929">MEQMRFLAAGDGPIGRGSTDWNTGFQWLWAEQLHGEVWGHTSHDEMRGFLREFERFANELVESLWLQGRFSPAARPSSGVAVRARCVNVLVYVWPEGKLGTWTQRSFRTLMQCCAPHLSLPLMATFRCFGDVVTVAAVISFDRTRPAAYAGNGRSDPVVHMPLQELVGISQDALNVLRGDSCGEAAGTGG</sequence>
<dbReference type="Proteomes" id="UP000674179">
    <property type="component" value="Chromosome 16"/>
</dbReference>
<keyword evidence="2" id="KW-1185">Reference proteome</keyword>
<name>A0A836KR92_LEIEN</name>
<dbReference type="RefSeq" id="XP_067694307.1">
    <property type="nucleotide sequence ID" value="XM_067837443.1"/>
</dbReference>
<reference evidence="1 2" key="1">
    <citation type="submission" date="2021-02" db="EMBL/GenBank/DDBJ databases">
        <title>Leishmania (Mundinia) enrietti genome sequencing and assembly.</title>
        <authorList>
            <person name="Almutairi H."/>
            <person name="Gatherer D."/>
        </authorList>
    </citation>
    <scope>NUCLEOTIDE SEQUENCE [LARGE SCALE GENOMIC DNA]</scope>
    <source>
        <strain evidence="1">CUR178</strain>
    </source>
</reference>
<evidence type="ECO:0000313" key="2">
    <source>
        <dbReference type="Proteomes" id="UP000674179"/>
    </source>
</evidence>
<protein>
    <submittedName>
        <fullName evidence="1">Uncharacterized protein</fullName>
    </submittedName>
</protein>
<dbReference type="AlphaFoldDB" id="A0A836KR92"/>
<organism evidence="1 2">
    <name type="scientific">Leishmania enriettii</name>
    <dbReference type="NCBI Taxonomy" id="5663"/>
    <lineage>
        <taxon>Eukaryota</taxon>
        <taxon>Discoba</taxon>
        <taxon>Euglenozoa</taxon>
        <taxon>Kinetoplastea</taxon>
        <taxon>Metakinetoplastina</taxon>
        <taxon>Trypanosomatida</taxon>
        <taxon>Trypanosomatidae</taxon>
        <taxon>Leishmaniinae</taxon>
        <taxon>Leishmania</taxon>
    </lineage>
</organism>
<proteinExistence type="predicted"/>
<evidence type="ECO:0000313" key="1">
    <source>
        <dbReference type="EMBL" id="KAG5482617.1"/>
    </source>
</evidence>
<accession>A0A836KR92</accession>
<gene>
    <name evidence="1" type="ORF">CUR178_05760</name>
</gene>
<dbReference type="GeneID" id="94172953"/>
<dbReference type="KEGG" id="lenr:94172953"/>